<keyword evidence="1" id="KW-0175">Coiled coil</keyword>
<feature type="coiled-coil region" evidence="1">
    <location>
        <begin position="441"/>
        <end position="478"/>
    </location>
</feature>
<dbReference type="AlphaFoldDB" id="A0ABD3H5R7"/>
<feature type="coiled-coil region" evidence="1">
    <location>
        <begin position="545"/>
        <end position="572"/>
    </location>
</feature>
<dbReference type="EMBL" id="JBJQOH010000006">
    <property type="protein sequence ID" value="KAL3685852.1"/>
    <property type="molecule type" value="Genomic_DNA"/>
</dbReference>
<dbReference type="Proteomes" id="UP001633002">
    <property type="component" value="Unassembled WGS sequence"/>
</dbReference>
<accession>A0ABD3H5R7</accession>
<protein>
    <recommendedName>
        <fullName evidence="5">Aminotransferase-like plant mobile domain-containing protein</fullName>
    </recommendedName>
</protein>
<feature type="region of interest" description="Disordered" evidence="2">
    <location>
        <begin position="304"/>
        <end position="386"/>
    </location>
</feature>
<evidence type="ECO:0000313" key="4">
    <source>
        <dbReference type="Proteomes" id="UP001633002"/>
    </source>
</evidence>
<evidence type="ECO:0008006" key="5">
    <source>
        <dbReference type="Google" id="ProtNLM"/>
    </source>
</evidence>
<evidence type="ECO:0000256" key="1">
    <source>
        <dbReference type="SAM" id="Coils"/>
    </source>
</evidence>
<reference evidence="3 4" key="1">
    <citation type="submission" date="2024-09" db="EMBL/GenBank/DDBJ databases">
        <title>Chromosome-scale assembly of Riccia sorocarpa.</title>
        <authorList>
            <person name="Paukszto L."/>
        </authorList>
    </citation>
    <scope>NUCLEOTIDE SEQUENCE [LARGE SCALE GENOMIC DNA]</scope>
    <source>
        <strain evidence="3">LP-2024</strain>
        <tissue evidence="3">Aerial parts of the thallus</tissue>
    </source>
</reference>
<proteinExistence type="predicted"/>
<comment type="caution">
    <text evidence="3">The sequence shown here is derived from an EMBL/GenBank/DDBJ whole genome shotgun (WGS) entry which is preliminary data.</text>
</comment>
<gene>
    <name evidence="3" type="ORF">R1sor_003874</name>
</gene>
<keyword evidence="4" id="KW-1185">Reference proteome</keyword>
<evidence type="ECO:0000313" key="3">
    <source>
        <dbReference type="EMBL" id="KAL3685852.1"/>
    </source>
</evidence>
<organism evidence="3 4">
    <name type="scientific">Riccia sorocarpa</name>
    <dbReference type="NCBI Taxonomy" id="122646"/>
    <lineage>
        <taxon>Eukaryota</taxon>
        <taxon>Viridiplantae</taxon>
        <taxon>Streptophyta</taxon>
        <taxon>Embryophyta</taxon>
        <taxon>Marchantiophyta</taxon>
        <taxon>Marchantiopsida</taxon>
        <taxon>Marchantiidae</taxon>
        <taxon>Marchantiales</taxon>
        <taxon>Ricciaceae</taxon>
        <taxon>Riccia</taxon>
    </lineage>
</organism>
<evidence type="ECO:0000256" key="2">
    <source>
        <dbReference type="SAM" id="MobiDB-lite"/>
    </source>
</evidence>
<sequence>MDDTLLQDFTLPEHKSAMDRIVFLPYTFKELKEVELVEFSAMCAFGITPYITVLQRNLVPRDLFYWGLFSCDASDERLIITGLNGSVTVVGWQELERAFGAKHNEDDEFRATKIIQKQLLPYNPNNFLPVFTEKNSNKELVSGKDYEENAYYREVAPYGPTYYLMTVIAELFWCNSKGPRYLTLMIYAYLRALHRNPYNWAKALLHGLKTEILSVQKESRNLDNHRSIQVGWAPVLVHLLYTFRERLFPNSPLASIDHWAQWRLTTHAGDLTFSSLSAKFKDPITEIDKIRELCKFEELEDVPDATEAPAQGKKAAARTKSPQVNGQSPPAKRPKTITTIRKSPAPRSVTAARAAEPGSRPPMRGSVAPSVSAPMATASSSSNPDTYGSIESVEQFCAVVSAEIQELLTVKVTDFCSKFAFQESLLHEKYDALGKEHAVQLGELQAKNQTLTKQVKDLQASNSRITELKADNERLAVKVTALNCAKESHGAKIHDLQKYMELLNNKCNASANLLKEKDAALKEKDAALTAAVAAQSLSKGDLDELHRLRVSASALQRSKVEMEKELSVLKSEKTTATGQLATVTSSYNAAKLALDKESHALTKALLRIEILQDEMKTMQFKLEAAENGRTTARQDLATARAQLRHASYLGNASAPQQVTSVARVYHASIRELLFQLLFLRID</sequence>
<feature type="coiled-coil region" evidence="1">
    <location>
        <begin position="608"/>
        <end position="642"/>
    </location>
</feature>
<name>A0ABD3H5R7_9MARC</name>
<feature type="compositionally biased region" description="Polar residues" evidence="2">
    <location>
        <begin position="377"/>
        <end position="386"/>
    </location>
</feature>